<dbReference type="PANTHER" id="PTHR34822:SF1">
    <property type="entry name" value="GRPB FAMILY PROTEIN"/>
    <property type="match status" value="1"/>
</dbReference>
<evidence type="ECO:0000256" key="1">
    <source>
        <dbReference type="SAM" id="MobiDB-lite"/>
    </source>
</evidence>
<name>A0A4Y4EAV7_CELCE</name>
<evidence type="ECO:0008006" key="4">
    <source>
        <dbReference type="Google" id="ProtNLM"/>
    </source>
</evidence>
<dbReference type="SUPFAM" id="SSF81301">
    <property type="entry name" value="Nucleotidyltransferase"/>
    <property type="match status" value="1"/>
</dbReference>
<evidence type="ECO:0000313" key="3">
    <source>
        <dbReference type="Proteomes" id="UP000316659"/>
    </source>
</evidence>
<feature type="region of interest" description="Disordered" evidence="1">
    <location>
        <begin position="83"/>
        <end position="126"/>
    </location>
</feature>
<accession>A0A4Y4EAV7</accession>
<reference evidence="2 3" key="1">
    <citation type="submission" date="2019-06" db="EMBL/GenBank/DDBJ databases">
        <title>Whole genome shotgun sequence of Cellulosimicrobium cellulans NBRC 15516.</title>
        <authorList>
            <person name="Hosoyama A."/>
            <person name="Uohara A."/>
            <person name="Ohji S."/>
            <person name="Ichikawa N."/>
        </authorList>
    </citation>
    <scope>NUCLEOTIDE SEQUENCE [LARGE SCALE GENOMIC DNA]</scope>
    <source>
        <strain evidence="2 3">NBRC 15516</strain>
    </source>
</reference>
<organism evidence="2 3">
    <name type="scientific">Cellulosimicrobium cellulans</name>
    <name type="common">Arthrobacter luteus</name>
    <dbReference type="NCBI Taxonomy" id="1710"/>
    <lineage>
        <taxon>Bacteria</taxon>
        <taxon>Bacillati</taxon>
        <taxon>Actinomycetota</taxon>
        <taxon>Actinomycetes</taxon>
        <taxon>Micrococcales</taxon>
        <taxon>Promicromonosporaceae</taxon>
        <taxon>Cellulosimicrobium</taxon>
    </lineage>
</organism>
<dbReference type="EMBL" id="BJNZ01000035">
    <property type="protein sequence ID" value="GED11721.1"/>
    <property type="molecule type" value="Genomic_DNA"/>
</dbReference>
<dbReference type="AlphaFoldDB" id="A0A4Y4EAV7"/>
<dbReference type="InterPro" id="IPR043519">
    <property type="entry name" value="NT_sf"/>
</dbReference>
<protein>
    <recommendedName>
        <fullName evidence="4">GrpB family protein</fullName>
    </recommendedName>
</protein>
<feature type="compositionally biased region" description="Basic and acidic residues" evidence="1">
    <location>
        <begin position="98"/>
        <end position="108"/>
    </location>
</feature>
<dbReference type="Gene3D" id="3.30.460.10">
    <property type="entry name" value="Beta Polymerase, domain 2"/>
    <property type="match status" value="1"/>
</dbReference>
<dbReference type="Pfam" id="PF04229">
    <property type="entry name" value="GrpB"/>
    <property type="match status" value="1"/>
</dbReference>
<evidence type="ECO:0000313" key="2">
    <source>
        <dbReference type="EMBL" id="GED11721.1"/>
    </source>
</evidence>
<dbReference type="PANTHER" id="PTHR34822">
    <property type="entry name" value="GRPB DOMAIN PROTEIN (AFU_ORTHOLOGUE AFUA_1G01530)"/>
    <property type="match status" value="1"/>
</dbReference>
<dbReference type="RefSeq" id="WP_141391115.1">
    <property type="nucleotide sequence ID" value="NZ_BJNZ01000035.1"/>
</dbReference>
<proteinExistence type="predicted"/>
<dbReference type="Proteomes" id="UP000316659">
    <property type="component" value="Unassembled WGS sequence"/>
</dbReference>
<gene>
    <name evidence="2" type="ORF">CCE02nite_37200</name>
</gene>
<sequence length="126" mass="13200">MPAATVDTHDPRWTDTGRRWTERVADALADLASRDGTASVVEHIGSTAVPGLAAKPIVDLQVRVAALPSEAVLEAVLGPLGFSIERGARPDSPGVYRDVPRPGADRRRSSTPSACSPAPVARASRP</sequence>
<comment type="caution">
    <text evidence="2">The sequence shown here is derived from an EMBL/GenBank/DDBJ whole genome shotgun (WGS) entry which is preliminary data.</text>
</comment>
<dbReference type="InterPro" id="IPR007344">
    <property type="entry name" value="GrpB/CoaE"/>
</dbReference>